<gene>
    <name evidence="2" type="ORF">RQP50_17480</name>
</gene>
<reference evidence="3" key="1">
    <citation type="submission" date="2023-09" db="EMBL/GenBank/DDBJ databases">
        <title>Paenibacillus sp. chi10 Genome sequencing and assembly.</title>
        <authorList>
            <person name="Kim I."/>
        </authorList>
    </citation>
    <scope>NUCLEOTIDE SEQUENCE [LARGE SCALE GENOMIC DNA]</scope>
    <source>
        <strain evidence="3">chi10</strain>
    </source>
</reference>
<keyword evidence="3" id="KW-1185">Reference proteome</keyword>
<proteinExistence type="predicted"/>
<evidence type="ECO:0000313" key="3">
    <source>
        <dbReference type="Proteomes" id="UP001250538"/>
    </source>
</evidence>
<dbReference type="InterPro" id="IPR007074">
    <property type="entry name" value="LicD/FKTN/FKRP_NTP_transf"/>
</dbReference>
<dbReference type="GO" id="GO:0009100">
    <property type="term" value="P:glycoprotein metabolic process"/>
    <property type="evidence" value="ECO:0007669"/>
    <property type="project" value="UniProtKB-ARBA"/>
</dbReference>
<name>A0AAJ2JYD6_9BACL</name>
<accession>A0AAJ2JYD6</accession>
<dbReference type="InterPro" id="IPR052942">
    <property type="entry name" value="LPS_cholinephosphotransferase"/>
</dbReference>
<organism evidence="2 3">
    <name type="scientific">Paenibacillus suaedae</name>
    <dbReference type="NCBI Taxonomy" id="3077233"/>
    <lineage>
        <taxon>Bacteria</taxon>
        <taxon>Bacillati</taxon>
        <taxon>Bacillota</taxon>
        <taxon>Bacilli</taxon>
        <taxon>Bacillales</taxon>
        <taxon>Paenibacillaceae</taxon>
        <taxon>Paenibacillus</taxon>
    </lineage>
</organism>
<evidence type="ECO:0000313" key="2">
    <source>
        <dbReference type="EMBL" id="MDT8978019.1"/>
    </source>
</evidence>
<dbReference type="PANTHER" id="PTHR43404">
    <property type="entry name" value="LIPOPOLYSACCHARIDE CHOLINEPHOSPHOTRANSFERASE LICD"/>
    <property type="match status" value="1"/>
</dbReference>
<evidence type="ECO:0000259" key="1">
    <source>
        <dbReference type="Pfam" id="PF04991"/>
    </source>
</evidence>
<dbReference type="EMBL" id="JAVYAA010000004">
    <property type="protein sequence ID" value="MDT8978019.1"/>
    <property type="molecule type" value="Genomic_DNA"/>
</dbReference>
<dbReference type="Pfam" id="PF04991">
    <property type="entry name" value="LicD"/>
    <property type="match status" value="1"/>
</dbReference>
<dbReference type="AlphaFoldDB" id="A0AAJ2JYD6"/>
<dbReference type="Proteomes" id="UP001250538">
    <property type="component" value="Unassembled WGS sequence"/>
</dbReference>
<feature type="domain" description="LicD/FKTN/FKRP nucleotidyltransferase" evidence="1">
    <location>
        <begin position="33"/>
        <end position="249"/>
    </location>
</feature>
<dbReference type="PANTHER" id="PTHR43404:SF2">
    <property type="entry name" value="LIPOPOLYSACCHARIDE CHOLINEPHOSPHOTRANSFERASE LICD"/>
    <property type="match status" value="1"/>
</dbReference>
<dbReference type="RefSeq" id="WP_315746206.1">
    <property type="nucleotide sequence ID" value="NZ_JAVYAA010000004.1"/>
</dbReference>
<sequence length="281" mass="33319">MKSDIDYIKLNGDQLKLLQEEMFSLLIEVDRICEKHGIPYFLSDGTLLGAIRHDGYIPWDDDVDIQMLRKDYDRFCEVCKSELNHEKFFLQNQKLDKNYNWVFGKLRLKNTSYIRAGQEHLEQKDGICMDIFPLDYISSNKYKQRLLMSICKVCRKILWSHVGKKNAGSVYSRTLFKALSFMPRNFTIAVFEYFAKWDNEKETSHIVCHNLVGHIFEREWYDEAIKVNFEGHAFRAPKRYDDILTSRYGKYMELPPVDKQHGHSYASFIRFSNGLQLKLHK</sequence>
<protein>
    <submittedName>
        <fullName evidence="2">LicD family protein</fullName>
    </submittedName>
</protein>
<comment type="caution">
    <text evidence="2">The sequence shown here is derived from an EMBL/GenBank/DDBJ whole genome shotgun (WGS) entry which is preliminary data.</text>
</comment>